<dbReference type="GO" id="GO:0009055">
    <property type="term" value="F:electron transfer activity"/>
    <property type="evidence" value="ECO:0007669"/>
    <property type="project" value="UniProtKB-UniRule"/>
</dbReference>
<dbReference type="GO" id="GO:0015035">
    <property type="term" value="F:protein-disulfide reductase activity"/>
    <property type="evidence" value="ECO:0007669"/>
    <property type="project" value="UniProtKB-UniRule"/>
</dbReference>
<sequence length="166" mass="17987">MCNKLFGGRRGYFLGFIASFGLVGLALFLQQKYNLEPCPLCISQRIAFMALGVLFLLAALHNPCNLGRKVYGLLQLLVAATGVGIAARHVWIQANPDKVMAECGAGFDYIMESFPLKKALDLIFKGTGECSAIDWTLFGLTIPQLSLIAFAGLGVFAILLAFHKKA</sequence>
<feature type="topological domain" description="Periplasmic" evidence="14">
    <location>
        <begin position="29"/>
        <end position="46"/>
    </location>
</feature>
<name>A0A239ARB8_9PROT</name>
<keyword evidence="10 14" id="KW-0472">Membrane</keyword>
<keyword evidence="4 14" id="KW-1003">Cell membrane</keyword>
<dbReference type="PANTHER" id="PTHR36570">
    <property type="entry name" value="DISULFIDE BOND FORMATION PROTEIN B"/>
    <property type="match status" value="1"/>
</dbReference>
<feature type="topological domain" description="Cytoplasmic" evidence="14">
    <location>
        <begin position="164"/>
        <end position="166"/>
    </location>
</feature>
<accession>A0A239ARB8</accession>
<comment type="similarity">
    <text evidence="2 14">Belongs to the DsbB family.</text>
</comment>
<feature type="disulfide bond" description="Redox-active" evidence="14">
    <location>
        <begin position="38"/>
        <end position="41"/>
    </location>
</feature>
<organism evidence="16 17">
    <name type="scientific">Methylobacillus rhizosphaerae</name>
    <dbReference type="NCBI Taxonomy" id="551994"/>
    <lineage>
        <taxon>Bacteria</taxon>
        <taxon>Pseudomonadati</taxon>
        <taxon>Pseudomonadota</taxon>
        <taxon>Betaproteobacteria</taxon>
        <taxon>Nitrosomonadales</taxon>
        <taxon>Methylophilaceae</taxon>
        <taxon>Methylobacillus</taxon>
    </lineage>
</organism>
<dbReference type="Gene3D" id="1.20.1550.10">
    <property type="entry name" value="DsbB-like"/>
    <property type="match status" value="1"/>
</dbReference>
<keyword evidence="11 14" id="KW-1015">Disulfide bond</keyword>
<dbReference type="RefSeq" id="WP_089376156.1">
    <property type="nucleotide sequence ID" value="NZ_FZOA01000008.1"/>
</dbReference>
<evidence type="ECO:0000256" key="10">
    <source>
        <dbReference type="ARBA" id="ARBA00023136"/>
    </source>
</evidence>
<comment type="subcellular location">
    <subcellularLocation>
        <location evidence="1">Cell inner membrane</location>
        <topology evidence="1">Multi-pass membrane protein</topology>
    </subcellularLocation>
    <subcellularLocation>
        <location evidence="14">Cell membrane</location>
        <topology evidence="14">Multi-pass membrane protein</topology>
    </subcellularLocation>
</comment>
<feature type="transmembrane region" description="Helical" evidence="15">
    <location>
        <begin position="142"/>
        <end position="162"/>
    </location>
</feature>
<feature type="transmembrane region" description="Helical" evidence="15">
    <location>
        <begin position="12"/>
        <end position="30"/>
    </location>
</feature>
<comment type="caution">
    <text evidence="14">Lacks conserved residue(s) required for the propagation of feature annotation.</text>
</comment>
<dbReference type="InterPro" id="IPR003752">
    <property type="entry name" value="DiS_bond_form_DsbB/BdbC"/>
</dbReference>
<keyword evidence="6 14" id="KW-0812">Transmembrane</keyword>
<feature type="topological domain" description="Cytoplasmic" evidence="14">
    <location>
        <begin position="64"/>
        <end position="69"/>
    </location>
</feature>
<feature type="transmembrane region" description="Helical" evidence="15">
    <location>
        <begin position="72"/>
        <end position="91"/>
    </location>
</feature>
<evidence type="ECO:0000256" key="3">
    <source>
        <dbReference type="ARBA" id="ARBA00022448"/>
    </source>
</evidence>
<evidence type="ECO:0000256" key="9">
    <source>
        <dbReference type="ARBA" id="ARBA00023002"/>
    </source>
</evidence>
<dbReference type="GO" id="GO:0006457">
    <property type="term" value="P:protein folding"/>
    <property type="evidence" value="ECO:0007669"/>
    <property type="project" value="InterPro"/>
</dbReference>
<dbReference type="InterPro" id="IPR050183">
    <property type="entry name" value="DsbB"/>
</dbReference>
<dbReference type="SUPFAM" id="SSF158442">
    <property type="entry name" value="DsbB-like"/>
    <property type="match status" value="1"/>
</dbReference>
<keyword evidence="12 14" id="KW-0143">Chaperone</keyword>
<keyword evidence="13 14" id="KW-0676">Redox-active center</keyword>
<keyword evidence="3 14" id="KW-0813">Transport</keyword>
<keyword evidence="8 14" id="KW-1133">Transmembrane helix</keyword>
<feature type="transmembrane region" description="Helical" evidence="15">
    <location>
        <begin position="42"/>
        <end position="60"/>
    </location>
</feature>
<evidence type="ECO:0000256" key="2">
    <source>
        <dbReference type="ARBA" id="ARBA00008823"/>
    </source>
</evidence>
<evidence type="ECO:0000256" key="8">
    <source>
        <dbReference type="ARBA" id="ARBA00022989"/>
    </source>
</evidence>
<dbReference type="AlphaFoldDB" id="A0A239ARB8"/>
<keyword evidence="5" id="KW-0997">Cell inner membrane</keyword>
<gene>
    <name evidence="14" type="primary">dsbB</name>
    <name evidence="16" type="ORF">SAMN05192560_2084</name>
</gene>
<evidence type="ECO:0000256" key="4">
    <source>
        <dbReference type="ARBA" id="ARBA00022475"/>
    </source>
</evidence>
<evidence type="ECO:0000256" key="13">
    <source>
        <dbReference type="ARBA" id="ARBA00023284"/>
    </source>
</evidence>
<keyword evidence="9 14" id="KW-0560">Oxidoreductase</keyword>
<dbReference type="EMBL" id="FZOA01000008">
    <property type="protein sequence ID" value="SNR98080.1"/>
    <property type="molecule type" value="Genomic_DNA"/>
</dbReference>
<evidence type="ECO:0000256" key="6">
    <source>
        <dbReference type="ARBA" id="ARBA00022692"/>
    </source>
</evidence>
<dbReference type="PANTHER" id="PTHR36570:SF3">
    <property type="entry name" value="DISULFIDE BOND FORMATION PROTEIN B"/>
    <property type="match status" value="1"/>
</dbReference>
<keyword evidence="7 14" id="KW-0249">Electron transport</keyword>
<dbReference type="HAMAP" id="MF_00286">
    <property type="entry name" value="DsbB"/>
    <property type="match status" value="1"/>
</dbReference>
<evidence type="ECO:0000256" key="7">
    <source>
        <dbReference type="ARBA" id="ARBA00022982"/>
    </source>
</evidence>
<evidence type="ECO:0000313" key="16">
    <source>
        <dbReference type="EMBL" id="SNR98080.1"/>
    </source>
</evidence>
<evidence type="ECO:0000256" key="1">
    <source>
        <dbReference type="ARBA" id="ARBA00004429"/>
    </source>
</evidence>
<dbReference type="Proteomes" id="UP000198305">
    <property type="component" value="Unassembled WGS sequence"/>
</dbReference>
<protein>
    <recommendedName>
        <fullName evidence="14">Disulfide bond formation protein B</fullName>
    </recommendedName>
    <alternativeName>
        <fullName evidence="14">Disulfide oxidoreductase</fullName>
    </alternativeName>
</protein>
<evidence type="ECO:0000256" key="14">
    <source>
        <dbReference type="HAMAP-Rule" id="MF_00286"/>
    </source>
</evidence>
<comment type="function">
    <text evidence="14">Required for disulfide bond formation in some periplasmic proteins. Acts by oxidizing the DsbA protein.</text>
</comment>
<evidence type="ECO:0000256" key="12">
    <source>
        <dbReference type="ARBA" id="ARBA00023186"/>
    </source>
</evidence>
<evidence type="ECO:0000256" key="11">
    <source>
        <dbReference type="ARBA" id="ARBA00023157"/>
    </source>
</evidence>
<reference evidence="17" key="1">
    <citation type="submission" date="2017-06" db="EMBL/GenBank/DDBJ databases">
        <authorList>
            <person name="Varghese N."/>
            <person name="Submissions S."/>
        </authorList>
    </citation>
    <scope>NUCLEOTIDE SEQUENCE [LARGE SCALE GENOMIC DNA]</scope>
    <source>
        <strain evidence="17">Ca-68</strain>
    </source>
</reference>
<dbReference type="OrthoDB" id="3711263at2"/>
<feature type="topological domain" description="Cytoplasmic" evidence="14">
    <location>
        <begin position="1"/>
        <end position="11"/>
    </location>
</feature>
<evidence type="ECO:0000313" key="17">
    <source>
        <dbReference type="Proteomes" id="UP000198305"/>
    </source>
</evidence>
<dbReference type="InterPro" id="IPR023380">
    <property type="entry name" value="DsbB-like_sf"/>
</dbReference>
<dbReference type="Pfam" id="PF02600">
    <property type="entry name" value="DsbB"/>
    <property type="match status" value="1"/>
</dbReference>
<keyword evidence="17" id="KW-1185">Reference proteome</keyword>
<proteinExistence type="inferred from homology"/>
<dbReference type="GO" id="GO:0005886">
    <property type="term" value="C:plasma membrane"/>
    <property type="evidence" value="ECO:0007669"/>
    <property type="project" value="UniProtKB-SubCell"/>
</dbReference>
<evidence type="ECO:0000256" key="15">
    <source>
        <dbReference type="SAM" id="Phobius"/>
    </source>
</evidence>
<evidence type="ECO:0000256" key="5">
    <source>
        <dbReference type="ARBA" id="ARBA00022519"/>
    </source>
</evidence>
<dbReference type="InterPro" id="IPR022920">
    <property type="entry name" value="Disulphide_bond_form_DsbB"/>
</dbReference>